<evidence type="ECO:0000313" key="2">
    <source>
        <dbReference type="EMBL" id="MFC6177669.1"/>
    </source>
</evidence>
<keyword evidence="1" id="KW-1133">Transmembrane helix</keyword>
<sequence>MVKLMETKGKLRTKKLLWSLLLFLDVLLFVEALSTNNIWACLVVMIVSEIIYFKGNKYLFGEFDAKRRKKREIRKQEILKQRALEASK</sequence>
<feature type="transmembrane region" description="Helical" evidence="1">
    <location>
        <begin position="42"/>
        <end position="60"/>
    </location>
</feature>
<keyword evidence="1" id="KW-0812">Transmembrane</keyword>
<organism evidence="2 3">
    <name type="scientific">Companilactobacillus huachuanensis</name>
    <dbReference type="NCBI Taxonomy" id="2559914"/>
    <lineage>
        <taxon>Bacteria</taxon>
        <taxon>Bacillati</taxon>
        <taxon>Bacillota</taxon>
        <taxon>Bacilli</taxon>
        <taxon>Lactobacillales</taxon>
        <taxon>Lactobacillaceae</taxon>
        <taxon>Companilactobacillus</taxon>
    </lineage>
</organism>
<evidence type="ECO:0000313" key="3">
    <source>
        <dbReference type="Proteomes" id="UP001596288"/>
    </source>
</evidence>
<protein>
    <submittedName>
        <fullName evidence="2">Uncharacterized protein</fullName>
    </submittedName>
</protein>
<dbReference type="RefSeq" id="WP_223876524.1">
    <property type="nucleotide sequence ID" value="NZ_BJDF01000017.1"/>
</dbReference>
<dbReference type="Proteomes" id="UP001596288">
    <property type="component" value="Unassembled WGS sequence"/>
</dbReference>
<reference evidence="3" key="1">
    <citation type="journal article" date="2019" name="Int. J. Syst. Evol. Microbiol.">
        <title>The Global Catalogue of Microorganisms (GCM) 10K type strain sequencing project: providing services to taxonomists for standard genome sequencing and annotation.</title>
        <authorList>
            <consortium name="The Broad Institute Genomics Platform"/>
            <consortium name="The Broad Institute Genome Sequencing Center for Infectious Disease"/>
            <person name="Wu L."/>
            <person name="Ma J."/>
        </authorList>
    </citation>
    <scope>NUCLEOTIDE SEQUENCE [LARGE SCALE GENOMIC DNA]</scope>
    <source>
        <strain evidence="3">CCM 8927</strain>
    </source>
</reference>
<accession>A0ABW1RQH8</accession>
<name>A0ABW1RQH8_9LACO</name>
<proteinExistence type="predicted"/>
<evidence type="ECO:0000256" key="1">
    <source>
        <dbReference type="SAM" id="Phobius"/>
    </source>
</evidence>
<gene>
    <name evidence="2" type="ORF">ACFQAV_12700</name>
</gene>
<dbReference type="EMBL" id="JBHSSF010000041">
    <property type="protein sequence ID" value="MFC6177669.1"/>
    <property type="molecule type" value="Genomic_DNA"/>
</dbReference>
<keyword evidence="1" id="KW-0472">Membrane</keyword>
<comment type="caution">
    <text evidence="2">The sequence shown here is derived from an EMBL/GenBank/DDBJ whole genome shotgun (WGS) entry which is preliminary data.</text>
</comment>
<keyword evidence="3" id="KW-1185">Reference proteome</keyword>